<dbReference type="InterPro" id="IPR008949">
    <property type="entry name" value="Isoprenoid_synthase_dom_sf"/>
</dbReference>
<sequence>MTISCARTDIDPAAPDCERREGSGEPDSGWNEVQELNRVQACMKEHVLGLTHGPATEAATYQIRSGGSFLRARLALASGHSFGRSIEYRVAAAAACELIHNASLVHDDLSDGDEQRRGKATVWRQFGEDVALCTGDLLLCAAFGVAAELETPEESRALTQQLSRLTSCTIVGQSREVASSHDQHLPGLRQYLETTSAKTVPLIELPLMSGVVAARADAVTQAGIVRLARSVGLAYQIIDDLDDLTEETPALHPFHAWHHHRPVGQRSAGARFRRATQHAFAALNRAQRALDELERHAVGGLAGRLQPLLSQLESRAIAHRRTGSDEGGAALHGVSQQQ</sequence>
<dbReference type="SUPFAM" id="SSF48576">
    <property type="entry name" value="Terpenoid synthases"/>
    <property type="match status" value="1"/>
</dbReference>
<dbReference type="Pfam" id="PF00348">
    <property type="entry name" value="polyprenyl_synt"/>
    <property type="match status" value="1"/>
</dbReference>
<dbReference type="Gene3D" id="1.10.600.10">
    <property type="entry name" value="Farnesyl Diphosphate Synthase"/>
    <property type="match status" value="1"/>
</dbReference>
<dbReference type="PANTHER" id="PTHR12001">
    <property type="entry name" value="GERANYLGERANYL PYROPHOSPHATE SYNTHASE"/>
    <property type="match status" value="1"/>
</dbReference>
<evidence type="ECO:0000256" key="1">
    <source>
        <dbReference type="ARBA" id="ARBA00001946"/>
    </source>
</evidence>
<name>A0A9X4Y9J0_9GAMM</name>
<dbReference type="GO" id="GO:0008299">
    <property type="term" value="P:isoprenoid biosynthetic process"/>
    <property type="evidence" value="ECO:0007669"/>
    <property type="project" value="InterPro"/>
</dbReference>
<evidence type="ECO:0000256" key="2">
    <source>
        <dbReference type="ARBA" id="ARBA00006706"/>
    </source>
</evidence>
<dbReference type="GO" id="GO:0046872">
    <property type="term" value="F:metal ion binding"/>
    <property type="evidence" value="ECO:0007669"/>
    <property type="project" value="UniProtKB-KW"/>
</dbReference>
<dbReference type="EMBL" id="WMEX01000001">
    <property type="protein sequence ID" value="MYL25323.1"/>
    <property type="molecule type" value="Genomic_DNA"/>
</dbReference>
<keyword evidence="4" id="KW-0479">Metal-binding</keyword>
<dbReference type="InterPro" id="IPR033749">
    <property type="entry name" value="Polyprenyl_synt_CS"/>
</dbReference>
<organism evidence="7 8">
    <name type="scientific">Vreelandella halophila</name>
    <dbReference type="NCBI Taxonomy" id="86177"/>
    <lineage>
        <taxon>Bacteria</taxon>
        <taxon>Pseudomonadati</taxon>
        <taxon>Pseudomonadota</taxon>
        <taxon>Gammaproteobacteria</taxon>
        <taxon>Oceanospirillales</taxon>
        <taxon>Halomonadaceae</taxon>
        <taxon>Vreelandella</taxon>
    </lineage>
</organism>
<comment type="cofactor">
    <cofactor evidence="1">
        <name>Mg(2+)</name>
        <dbReference type="ChEBI" id="CHEBI:18420"/>
    </cofactor>
</comment>
<evidence type="ECO:0000313" key="8">
    <source>
        <dbReference type="Proteomes" id="UP000460751"/>
    </source>
</evidence>
<evidence type="ECO:0000256" key="5">
    <source>
        <dbReference type="ARBA" id="ARBA00022842"/>
    </source>
</evidence>
<dbReference type="SFLD" id="SFLDS00005">
    <property type="entry name" value="Isoprenoid_Synthase_Type_I"/>
    <property type="match status" value="1"/>
</dbReference>
<comment type="similarity">
    <text evidence="2 6">Belongs to the FPP/GGPP synthase family.</text>
</comment>
<evidence type="ECO:0000256" key="3">
    <source>
        <dbReference type="ARBA" id="ARBA00022679"/>
    </source>
</evidence>
<keyword evidence="5" id="KW-0460">Magnesium</keyword>
<proteinExistence type="inferred from homology"/>
<keyword evidence="8" id="KW-1185">Reference proteome</keyword>
<gene>
    <name evidence="7" type="ORF">GLW01_00795</name>
</gene>
<keyword evidence="3 6" id="KW-0808">Transferase</keyword>
<dbReference type="InterPro" id="IPR000092">
    <property type="entry name" value="Polyprenyl_synt"/>
</dbReference>
<dbReference type="PROSITE" id="PS00723">
    <property type="entry name" value="POLYPRENYL_SYNTHASE_1"/>
    <property type="match status" value="1"/>
</dbReference>
<protein>
    <submittedName>
        <fullName evidence="7">Polyprenyl diphosphate synthase</fullName>
    </submittedName>
</protein>
<evidence type="ECO:0000313" key="7">
    <source>
        <dbReference type="EMBL" id="MYL25323.1"/>
    </source>
</evidence>
<reference evidence="7 8" key="1">
    <citation type="submission" date="2019-11" db="EMBL/GenBank/DDBJ databases">
        <title>Genome sequences of 17 halophilic strains isolated from different environments.</title>
        <authorList>
            <person name="Furrow R.E."/>
        </authorList>
    </citation>
    <scope>NUCLEOTIDE SEQUENCE [LARGE SCALE GENOMIC DNA]</scope>
    <source>
        <strain evidence="7 8">22507_15_FS</strain>
    </source>
</reference>
<evidence type="ECO:0000256" key="6">
    <source>
        <dbReference type="RuleBase" id="RU004466"/>
    </source>
</evidence>
<accession>A0A9X4Y9J0</accession>
<dbReference type="PANTHER" id="PTHR12001:SF85">
    <property type="entry name" value="SHORT CHAIN ISOPRENYL DIPHOSPHATE SYNTHASE"/>
    <property type="match status" value="1"/>
</dbReference>
<dbReference type="Proteomes" id="UP000460751">
    <property type="component" value="Unassembled WGS sequence"/>
</dbReference>
<dbReference type="AlphaFoldDB" id="A0A9X4Y9J0"/>
<dbReference type="GO" id="GO:0004659">
    <property type="term" value="F:prenyltransferase activity"/>
    <property type="evidence" value="ECO:0007669"/>
    <property type="project" value="InterPro"/>
</dbReference>
<comment type="caution">
    <text evidence="7">The sequence shown here is derived from an EMBL/GenBank/DDBJ whole genome shotgun (WGS) entry which is preliminary data.</text>
</comment>
<dbReference type="PROSITE" id="PS00444">
    <property type="entry name" value="POLYPRENYL_SYNTHASE_2"/>
    <property type="match status" value="1"/>
</dbReference>
<evidence type="ECO:0000256" key="4">
    <source>
        <dbReference type="ARBA" id="ARBA00022723"/>
    </source>
</evidence>